<dbReference type="PANTHER" id="PTHR22916">
    <property type="entry name" value="GLYCOSYLTRANSFERASE"/>
    <property type="match status" value="1"/>
</dbReference>
<dbReference type="Pfam" id="PF22181">
    <property type="entry name" value="TarS_linker"/>
    <property type="match status" value="1"/>
</dbReference>
<name>A0ABS0NTW6_9ACTN</name>
<evidence type="ECO:0000259" key="3">
    <source>
        <dbReference type="Pfam" id="PF22181"/>
    </source>
</evidence>
<accession>A0ABS0NTW6</accession>
<comment type="caution">
    <text evidence="4">The sequence shown here is derived from an EMBL/GenBank/DDBJ whole genome shotgun (WGS) entry which is preliminary data.</text>
</comment>
<dbReference type="InterPro" id="IPR029044">
    <property type="entry name" value="Nucleotide-diphossugar_trans"/>
</dbReference>
<evidence type="ECO:0000313" key="5">
    <source>
        <dbReference type="Proteomes" id="UP000807371"/>
    </source>
</evidence>
<dbReference type="Pfam" id="PF00535">
    <property type="entry name" value="Glycos_transf_2"/>
    <property type="match status" value="1"/>
</dbReference>
<evidence type="ECO:0000256" key="1">
    <source>
        <dbReference type="SAM" id="MobiDB-lite"/>
    </source>
</evidence>
<feature type="region of interest" description="Disordered" evidence="1">
    <location>
        <begin position="490"/>
        <end position="521"/>
    </location>
</feature>
<dbReference type="Proteomes" id="UP000807371">
    <property type="component" value="Unassembled WGS sequence"/>
</dbReference>
<sequence>MPSRSTRAPAAHPAPTARTVATGTPPRVSVIVPAYNAMPELTRCITSAMEQTLGLDRMEIIAIDDGSTDGTGAELDRLAAGCPALRVVHQPNSGGAGGPRNTGLDLARGDFVFFLDSDDYLGPDALRRMVAMADENGTDVVLGRMVSVGGRAVPTAVFRHNQPRTDIFSSAAYRTLGPWKMFRRSLIERLGLRFPPYRNCEDKPFTAAAYLNADGISVVADYDCYYVRDRENGNNLTRVAAGLAHRMDGSRLCFETVARHLEPGPRRDRIMRRHVEWELCGPLRGLLAREDEREARERFYPEFRHWARTWATDDICRQLEARDRLLIHLLRADRFDDLMTVIRRAREDERRGLLVDKGRVYWLHPLFRDPAAGVPDACFDVTDRLPVHHGFGTARWRDGGVLRVTGHARLGDIPAVDPRTEVILRERDAGRPDIRLPATPAPPGGDDGHRAGGFTLDIDPATADGGAPLSAGIWDLFLDVRDQGVSRTVRFRRAETDPDGRRTPPPPVTFGPGPDGEPLRATPFFTPYGNVSLRIGPCPRLPAGPPPGRVTGVTWDPAGRATLVVTGQLTGPAAPPPDPAAGGARGAGAGGAGPATGGAVRLRVRDGGTGAVHELPVCPAPDGPPGGFTARLPLPALGPGRWTVTLTTSDGSGPPRAIPVPCPKGLRGARWFRLGRPYCVRPLACGPDRTLTLRVAPLDLRRGARRRLARLLRG</sequence>
<dbReference type="EMBL" id="JACYXC010000002">
    <property type="protein sequence ID" value="MBH5338650.1"/>
    <property type="molecule type" value="Genomic_DNA"/>
</dbReference>
<dbReference type="Gene3D" id="3.90.550.10">
    <property type="entry name" value="Spore Coat Polysaccharide Biosynthesis Protein SpsA, Chain A"/>
    <property type="match status" value="1"/>
</dbReference>
<dbReference type="InterPro" id="IPR054028">
    <property type="entry name" value="TarS/TarP_linker"/>
</dbReference>
<organism evidence="4 5">
    <name type="scientific">Streptomyces pactum</name>
    <dbReference type="NCBI Taxonomy" id="68249"/>
    <lineage>
        <taxon>Bacteria</taxon>
        <taxon>Bacillati</taxon>
        <taxon>Actinomycetota</taxon>
        <taxon>Actinomycetes</taxon>
        <taxon>Kitasatosporales</taxon>
        <taxon>Streptomycetaceae</taxon>
        <taxon>Streptomyces</taxon>
    </lineage>
</organism>
<dbReference type="CDD" id="cd00761">
    <property type="entry name" value="Glyco_tranf_GTA_type"/>
    <property type="match status" value="1"/>
</dbReference>
<feature type="compositionally biased region" description="Gly residues" evidence="1">
    <location>
        <begin position="583"/>
        <end position="596"/>
    </location>
</feature>
<dbReference type="InterPro" id="IPR001173">
    <property type="entry name" value="Glyco_trans_2-like"/>
</dbReference>
<feature type="compositionally biased region" description="Basic and acidic residues" evidence="1">
    <location>
        <begin position="492"/>
        <end position="502"/>
    </location>
</feature>
<feature type="region of interest" description="Disordered" evidence="1">
    <location>
        <begin position="1"/>
        <end position="22"/>
    </location>
</feature>
<feature type="domain" description="TarS/TarP linker" evidence="3">
    <location>
        <begin position="253"/>
        <end position="341"/>
    </location>
</feature>
<keyword evidence="5" id="KW-1185">Reference proteome</keyword>
<reference evidence="4 5" key="1">
    <citation type="submission" date="2020-09" db="EMBL/GenBank/DDBJ databases">
        <title>Biosynthesis of the nuclear factor of activated T cells inhibitor NFAT-133 and its congeners in Streptomyces pactum.</title>
        <authorList>
            <person name="Zhou W."/>
            <person name="Posri P."/>
            <person name="Abugrain M.E."/>
            <person name="Weisberg A.J."/>
            <person name="Chang J.H."/>
            <person name="Mahmud T."/>
        </authorList>
    </citation>
    <scope>NUCLEOTIDE SEQUENCE [LARGE SCALE GENOMIC DNA]</scope>
    <source>
        <strain evidence="4 5">ATCC 27456</strain>
    </source>
</reference>
<evidence type="ECO:0000313" key="4">
    <source>
        <dbReference type="EMBL" id="MBH5338650.1"/>
    </source>
</evidence>
<feature type="region of interest" description="Disordered" evidence="1">
    <location>
        <begin position="570"/>
        <end position="600"/>
    </location>
</feature>
<dbReference type="RefSeq" id="WP_197992440.1">
    <property type="nucleotide sequence ID" value="NZ_JACYXC010000002.1"/>
</dbReference>
<dbReference type="SUPFAM" id="SSF53448">
    <property type="entry name" value="Nucleotide-diphospho-sugar transferases"/>
    <property type="match status" value="1"/>
</dbReference>
<dbReference type="PANTHER" id="PTHR22916:SF3">
    <property type="entry name" value="UDP-GLCNAC:BETAGAL BETA-1,3-N-ACETYLGLUCOSAMINYLTRANSFERASE-LIKE PROTEIN 1"/>
    <property type="match status" value="1"/>
</dbReference>
<proteinExistence type="predicted"/>
<gene>
    <name evidence="4" type="ORF">IHE55_29255</name>
</gene>
<feature type="region of interest" description="Disordered" evidence="1">
    <location>
        <begin position="430"/>
        <end position="453"/>
    </location>
</feature>
<protein>
    <submittedName>
        <fullName evidence="4">Glycosyltransferase family 2 protein</fullName>
    </submittedName>
</protein>
<evidence type="ECO:0000259" key="2">
    <source>
        <dbReference type="Pfam" id="PF00535"/>
    </source>
</evidence>
<feature type="domain" description="Glycosyltransferase 2-like" evidence="2">
    <location>
        <begin position="29"/>
        <end position="157"/>
    </location>
</feature>